<gene>
    <name evidence="1" type="ORF">ACFFLS_11655</name>
</gene>
<reference evidence="1 2" key="1">
    <citation type="submission" date="2024-09" db="EMBL/GenBank/DDBJ databases">
        <authorList>
            <person name="Sun Q."/>
            <person name="Mori K."/>
        </authorList>
    </citation>
    <scope>NUCLEOTIDE SEQUENCE [LARGE SCALE GENOMIC DNA]</scope>
    <source>
        <strain evidence="1 2">CGMCC 1.12926</strain>
    </source>
</reference>
<name>A0ABV6BRT7_9FLAO</name>
<proteinExistence type="predicted"/>
<sequence>MDLGVFNDFWDGKPNHLPLLSLIELPGDENQSFNLKWSLFKLEAILKANTQEAINEGIKSLLEQEDWRLHLVAATSLLSLKQSKRENLNVLFWERLTRGSWVSPQILVALSISDTSFKTKGEKILLEGFTINYSQMSAIEHHVSRGGVPTTVSEKKVEAALNYLLNDTINNDDDNDSGGSIAQNWKERLDELITENKFKLGHF</sequence>
<evidence type="ECO:0000313" key="1">
    <source>
        <dbReference type="EMBL" id="MFC0077698.1"/>
    </source>
</evidence>
<dbReference type="EMBL" id="JBHLYW010000009">
    <property type="protein sequence ID" value="MFC0077698.1"/>
    <property type="molecule type" value="Genomic_DNA"/>
</dbReference>
<protein>
    <recommendedName>
        <fullName evidence="3">HEAT repeat domain-containing protein</fullName>
    </recommendedName>
</protein>
<organism evidence="1 2">
    <name type="scientific">Flavobacterium procerum</name>
    <dbReference type="NCBI Taxonomy" id="1455569"/>
    <lineage>
        <taxon>Bacteria</taxon>
        <taxon>Pseudomonadati</taxon>
        <taxon>Bacteroidota</taxon>
        <taxon>Flavobacteriia</taxon>
        <taxon>Flavobacteriales</taxon>
        <taxon>Flavobacteriaceae</taxon>
        <taxon>Flavobacterium</taxon>
    </lineage>
</organism>
<dbReference type="Proteomes" id="UP001589734">
    <property type="component" value="Unassembled WGS sequence"/>
</dbReference>
<dbReference type="RefSeq" id="WP_379686719.1">
    <property type="nucleotide sequence ID" value="NZ_JBHLYW010000009.1"/>
</dbReference>
<evidence type="ECO:0000313" key="2">
    <source>
        <dbReference type="Proteomes" id="UP001589734"/>
    </source>
</evidence>
<keyword evidence="2" id="KW-1185">Reference proteome</keyword>
<comment type="caution">
    <text evidence="1">The sequence shown here is derived from an EMBL/GenBank/DDBJ whole genome shotgun (WGS) entry which is preliminary data.</text>
</comment>
<evidence type="ECO:0008006" key="3">
    <source>
        <dbReference type="Google" id="ProtNLM"/>
    </source>
</evidence>
<accession>A0ABV6BRT7</accession>